<sequence length="152" mass="17194">MLNREDLVHINGITPNNSIVSLGSTILLLCLPNASIEQKVQVVHDKEILLGDYDGLLGIDFMRNRHAVINYENNNIKINHIVVLFKSELFKSAINYADKIILSPHSETITQLNFTSDIAYGIITNQEIQKDVLIPNILVQNVNQKHQFLFST</sequence>
<evidence type="ECO:0008006" key="3">
    <source>
        <dbReference type="Google" id="ProtNLM"/>
    </source>
</evidence>
<dbReference type="EMBL" id="JABFTP020000124">
    <property type="protein sequence ID" value="KAL3279474.1"/>
    <property type="molecule type" value="Genomic_DNA"/>
</dbReference>
<keyword evidence="2" id="KW-1185">Reference proteome</keyword>
<protein>
    <recommendedName>
        <fullName evidence="3">FHA domain-containing protein</fullName>
    </recommendedName>
</protein>
<dbReference type="InterPro" id="IPR021109">
    <property type="entry name" value="Peptidase_aspartic_dom_sf"/>
</dbReference>
<comment type="caution">
    <text evidence="1">The sequence shown here is derived from an EMBL/GenBank/DDBJ whole genome shotgun (WGS) entry which is preliminary data.</text>
</comment>
<accession>A0ABD2NLG9</accession>
<reference evidence="1 2" key="1">
    <citation type="journal article" date="2021" name="BMC Biol.">
        <title>Horizontally acquired antibacterial genes associated with adaptive radiation of ladybird beetles.</title>
        <authorList>
            <person name="Li H.S."/>
            <person name="Tang X.F."/>
            <person name="Huang Y.H."/>
            <person name="Xu Z.Y."/>
            <person name="Chen M.L."/>
            <person name="Du X.Y."/>
            <person name="Qiu B.Y."/>
            <person name="Chen P.T."/>
            <person name="Zhang W."/>
            <person name="Slipinski A."/>
            <person name="Escalona H.E."/>
            <person name="Waterhouse R.M."/>
            <person name="Zwick A."/>
            <person name="Pang H."/>
        </authorList>
    </citation>
    <scope>NUCLEOTIDE SEQUENCE [LARGE SCALE GENOMIC DNA]</scope>
    <source>
        <strain evidence="1">SYSU2018</strain>
    </source>
</reference>
<proteinExistence type="predicted"/>
<dbReference type="AlphaFoldDB" id="A0ABD2NLG9"/>
<evidence type="ECO:0000313" key="2">
    <source>
        <dbReference type="Proteomes" id="UP001516400"/>
    </source>
</evidence>
<dbReference type="Proteomes" id="UP001516400">
    <property type="component" value="Unassembled WGS sequence"/>
</dbReference>
<organism evidence="1 2">
    <name type="scientific">Cryptolaemus montrouzieri</name>
    <dbReference type="NCBI Taxonomy" id="559131"/>
    <lineage>
        <taxon>Eukaryota</taxon>
        <taxon>Metazoa</taxon>
        <taxon>Ecdysozoa</taxon>
        <taxon>Arthropoda</taxon>
        <taxon>Hexapoda</taxon>
        <taxon>Insecta</taxon>
        <taxon>Pterygota</taxon>
        <taxon>Neoptera</taxon>
        <taxon>Endopterygota</taxon>
        <taxon>Coleoptera</taxon>
        <taxon>Polyphaga</taxon>
        <taxon>Cucujiformia</taxon>
        <taxon>Coccinelloidea</taxon>
        <taxon>Coccinellidae</taxon>
        <taxon>Scymninae</taxon>
        <taxon>Scymnini</taxon>
        <taxon>Cryptolaemus</taxon>
    </lineage>
</organism>
<dbReference type="Gene3D" id="2.40.70.10">
    <property type="entry name" value="Acid Proteases"/>
    <property type="match status" value="1"/>
</dbReference>
<name>A0ABD2NLG9_9CUCU</name>
<evidence type="ECO:0000313" key="1">
    <source>
        <dbReference type="EMBL" id="KAL3279474.1"/>
    </source>
</evidence>
<gene>
    <name evidence="1" type="ORF">HHI36_016984</name>
</gene>